<accession>A0AAD3CPP7</accession>
<dbReference type="Proteomes" id="UP001054902">
    <property type="component" value="Unassembled WGS sequence"/>
</dbReference>
<protein>
    <submittedName>
        <fullName evidence="3">Uncharacterized protein</fullName>
    </submittedName>
</protein>
<evidence type="ECO:0000256" key="1">
    <source>
        <dbReference type="SAM" id="Phobius"/>
    </source>
</evidence>
<gene>
    <name evidence="3" type="ORF">CTEN210_06253</name>
</gene>
<evidence type="ECO:0000313" key="3">
    <source>
        <dbReference type="EMBL" id="GFH49777.1"/>
    </source>
</evidence>
<keyword evidence="4" id="KW-1185">Reference proteome</keyword>
<proteinExistence type="predicted"/>
<evidence type="ECO:0000256" key="2">
    <source>
        <dbReference type="SAM" id="SignalP"/>
    </source>
</evidence>
<keyword evidence="2" id="KW-0732">Signal</keyword>
<organism evidence="3 4">
    <name type="scientific">Chaetoceros tenuissimus</name>
    <dbReference type="NCBI Taxonomy" id="426638"/>
    <lineage>
        <taxon>Eukaryota</taxon>
        <taxon>Sar</taxon>
        <taxon>Stramenopiles</taxon>
        <taxon>Ochrophyta</taxon>
        <taxon>Bacillariophyta</taxon>
        <taxon>Coscinodiscophyceae</taxon>
        <taxon>Chaetocerotophycidae</taxon>
        <taxon>Chaetocerotales</taxon>
        <taxon>Chaetocerotaceae</taxon>
        <taxon>Chaetoceros</taxon>
    </lineage>
</organism>
<reference evidence="3 4" key="1">
    <citation type="journal article" date="2021" name="Sci. Rep.">
        <title>The genome of the diatom Chaetoceros tenuissimus carries an ancient integrated fragment of an extant virus.</title>
        <authorList>
            <person name="Hongo Y."/>
            <person name="Kimura K."/>
            <person name="Takaki Y."/>
            <person name="Yoshida Y."/>
            <person name="Baba S."/>
            <person name="Kobayashi G."/>
            <person name="Nagasaki K."/>
            <person name="Hano T."/>
            <person name="Tomaru Y."/>
        </authorList>
    </citation>
    <scope>NUCLEOTIDE SEQUENCE [LARGE SCALE GENOMIC DNA]</scope>
    <source>
        <strain evidence="3 4">NIES-3715</strain>
    </source>
</reference>
<feature type="transmembrane region" description="Helical" evidence="1">
    <location>
        <begin position="126"/>
        <end position="143"/>
    </location>
</feature>
<dbReference type="PROSITE" id="PS51257">
    <property type="entry name" value="PROKAR_LIPOPROTEIN"/>
    <property type="match status" value="1"/>
</dbReference>
<feature type="chain" id="PRO_5042195639" evidence="2">
    <location>
        <begin position="20"/>
        <end position="158"/>
    </location>
</feature>
<feature type="signal peptide" evidence="2">
    <location>
        <begin position="1"/>
        <end position="19"/>
    </location>
</feature>
<dbReference type="EMBL" id="BLLK01000038">
    <property type="protein sequence ID" value="GFH49777.1"/>
    <property type="molecule type" value="Genomic_DNA"/>
</dbReference>
<evidence type="ECO:0000313" key="4">
    <source>
        <dbReference type="Proteomes" id="UP001054902"/>
    </source>
</evidence>
<sequence>MSTLSKLVYLSLLISSCVAFSPVSIHTSSSRTRSITSFRQAKVGNDEEDSFPKGDNYEGDIDWDAEWAKVVKEKGANSDRPGKDFYKNDAQRAALKATKAASEQIQKVKIVKPDVNLRMLTGDAKFWIAILAIISVGLALITAPDTSSYSSSNDSFYI</sequence>
<dbReference type="AlphaFoldDB" id="A0AAD3CPP7"/>
<keyword evidence="1" id="KW-0472">Membrane</keyword>
<comment type="caution">
    <text evidence="3">The sequence shown here is derived from an EMBL/GenBank/DDBJ whole genome shotgun (WGS) entry which is preliminary data.</text>
</comment>
<name>A0AAD3CPP7_9STRA</name>
<keyword evidence="1" id="KW-1133">Transmembrane helix</keyword>
<keyword evidence="1" id="KW-0812">Transmembrane</keyword>